<name>A0A0A9L0H2_ARUDO</name>
<dbReference type="AlphaFoldDB" id="A0A0A9L0H2"/>
<organism evidence="1">
    <name type="scientific">Arundo donax</name>
    <name type="common">Giant reed</name>
    <name type="synonym">Donax arundinaceus</name>
    <dbReference type="NCBI Taxonomy" id="35708"/>
    <lineage>
        <taxon>Eukaryota</taxon>
        <taxon>Viridiplantae</taxon>
        <taxon>Streptophyta</taxon>
        <taxon>Embryophyta</taxon>
        <taxon>Tracheophyta</taxon>
        <taxon>Spermatophyta</taxon>
        <taxon>Magnoliopsida</taxon>
        <taxon>Liliopsida</taxon>
        <taxon>Poales</taxon>
        <taxon>Poaceae</taxon>
        <taxon>PACMAD clade</taxon>
        <taxon>Arundinoideae</taxon>
        <taxon>Arundineae</taxon>
        <taxon>Arundo</taxon>
    </lineage>
</organism>
<reference evidence="1" key="1">
    <citation type="submission" date="2014-09" db="EMBL/GenBank/DDBJ databases">
        <authorList>
            <person name="Magalhaes I.L.F."/>
            <person name="Oliveira U."/>
            <person name="Santos F.R."/>
            <person name="Vidigal T.H.D.A."/>
            <person name="Brescovit A.D."/>
            <person name="Santos A.J."/>
        </authorList>
    </citation>
    <scope>NUCLEOTIDE SEQUENCE</scope>
    <source>
        <tissue evidence="1">Shoot tissue taken approximately 20 cm above the soil surface</tissue>
    </source>
</reference>
<evidence type="ECO:0000313" key="1">
    <source>
        <dbReference type="EMBL" id="JAD61768.1"/>
    </source>
</evidence>
<protein>
    <submittedName>
        <fullName evidence="1">Uncharacterized protein</fullName>
    </submittedName>
</protein>
<dbReference type="EMBL" id="GBRH01236127">
    <property type="protein sequence ID" value="JAD61768.1"/>
    <property type="molecule type" value="Transcribed_RNA"/>
</dbReference>
<reference evidence="1" key="2">
    <citation type="journal article" date="2015" name="Data Brief">
        <title>Shoot transcriptome of the giant reed, Arundo donax.</title>
        <authorList>
            <person name="Barrero R.A."/>
            <person name="Guerrero F.D."/>
            <person name="Moolhuijzen P."/>
            <person name="Goolsby J.A."/>
            <person name="Tidwell J."/>
            <person name="Bellgard S.E."/>
            <person name="Bellgard M.I."/>
        </authorList>
    </citation>
    <scope>NUCLEOTIDE SEQUENCE</scope>
    <source>
        <tissue evidence="1">Shoot tissue taken approximately 20 cm above the soil surface</tissue>
    </source>
</reference>
<sequence>MLAAAASRACTHTIPPPRLAAQIHR</sequence>
<accession>A0A0A9L0H2</accession>
<proteinExistence type="predicted"/>